<reference evidence="1" key="2">
    <citation type="submission" date="2018-04" db="EMBL/GenBank/DDBJ databases">
        <title>OnivRS2 (Oryza nivara Reference Sequence Version 2).</title>
        <authorList>
            <person name="Zhang J."/>
            <person name="Kudrna D."/>
            <person name="Lee S."/>
            <person name="Talag J."/>
            <person name="Rajasekar S."/>
            <person name="Welchert J."/>
            <person name="Hsing Y.-I."/>
            <person name="Wing R.A."/>
        </authorList>
    </citation>
    <scope>NUCLEOTIDE SEQUENCE [LARGE SCALE GENOMIC DNA]</scope>
    <source>
        <strain evidence="1">SL10</strain>
    </source>
</reference>
<dbReference type="EnsemblPlants" id="ONIVA03G21550.1">
    <property type="protein sequence ID" value="ONIVA03G21550.1"/>
    <property type="gene ID" value="ONIVA03G21550"/>
</dbReference>
<name>A0A0E0GNI5_ORYNI</name>
<reference evidence="1" key="1">
    <citation type="submission" date="2015-04" db="UniProtKB">
        <authorList>
            <consortium name="EnsemblPlants"/>
        </authorList>
    </citation>
    <scope>IDENTIFICATION</scope>
    <source>
        <strain evidence="1">SL10</strain>
    </source>
</reference>
<dbReference type="HOGENOM" id="CLU_3300247_0_0_1"/>
<dbReference type="Gramene" id="ONIVA03G21550.1">
    <property type="protein sequence ID" value="ONIVA03G21550.1"/>
    <property type="gene ID" value="ONIVA03G21550"/>
</dbReference>
<evidence type="ECO:0000313" key="2">
    <source>
        <dbReference type="Proteomes" id="UP000006591"/>
    </source>
</evidence>
<dbReference type="AlphaFoldDB" id="A0A0E0GNI5"/>
<proteinExistence type="predicted"/>
<evidence type="ECO:0000313" key="1">
    <source>
        <dbReference type="EnsemblPlants" id="ONIVA03G21550.1"/>
    </source>
</evidence>
<sequence>MGSMADGGDLNARRQRQWRWRAAAAGCVTRDGNGNLDGRR</sequence>
<protein>
    <submittedName>
        <fullName evidence="1">Uncharacterized protein</fullName>
    </submittedName>
</protein>
<accession>A0A0E0GNI5</accession>
<organism evidence="1">
    <name type="scientific">Oryza nivara</name>
    <name type="common">Indian wild rice</name>
    <name type="synonym">Oryza sativa f. spontanea</name>
    <dbReference type="NCBI Taxonomy" id="4536"/>
    <lineage>
        <taxon>Eukaryota</taxon>
        <taxon>Viridiplantae</taxon>
        <taxon>Streptophyta</taxon>
        <taxon>Embryophyta</taxon>
        <taxon>Tracheophyta</taxon>
        <taxon>Spermatophyta</taxon>
        <taxon>Magnoliopsida</taxon>
        <taxon>Liliopsida</taxon>
        <taxon>Poales</taxon>
        <taxon>Poaceae</taxon>
        <taxon>BOP clade</taxon>
        <taxon>Oryzoideae</taxon>
        <taxon>Oryzeae</taxon>
        <taxon>Oryzinae</taxon>
        <taxon>Oryza</taxon>
    </lineage>
</organism>
<dbReference type="Proteomes" id="UP000006591">
    <property type="component" value="Chromosome 3"/>
</dbReference>
<keyword evidence="2" id="KW-1185">Reference proteome</keyword>